<dbReference type="Proteomes" id="UP001595818">
    <property type="component" value="Unassembled WGS sequence"/>
</dbReference>
<comment type="caution">
    <text evidence="2">The sequence shown here is derived from an EMBL/GenBank/DDBJ whole genome shotgun (WGS) entry which is preliminary data.</text>
</comment>
<dbReference type="RefSeq" id="WP_377062140.1">
    <property type="nucleotide sequence ID" value="NZ_JBHSJJ010000002.1"/>
</dbReference>
<dbReference type="Pfam" id="PF01019">
    <property type="entry name" value="G_glu_transpept"/>
    <property type="match status" value="1"/>
</dbReference>
<keyword evidence="1" id="KW-0732">Signal</keyword>
<dbReference type="InterPro" id="IPR043138">
    <property type="entry name" value="GGT_lsub"/>
</dbReference>
<evidence type="ECO:0000313" key="3">
    <source>
        <dbReference type="Proteomes" id="UP001595818"/>
    </source>
</evidence>
<dbReference type="InterPro" id="IPR043137">
    <property type="entry name" value="GGT_ssub_C"/>
</dbReference>
<evidence type="ECO:0000256" key="1">
    <source>
        <dbReference type="SAM" id="SignalP"/>
    </source>
</evidence>
<feature type="chain" id="PRO_5046595838" evidence="1">
    <location>
        <begin position="20"/>
        <end position="571"/>
    </location>
</feature>
<sequence length="571" mass="62273">MKHKVVFLICCWIPAALFAQELGYKSLGNEGMVAASEKAPVQAGLDMLEAGGTAADAAVAVILAESVVDFPRFNIGGEVTFMFYDAESQKVKVLSGVGEAPLSKEGIDWYMKNGIPEDDIRAALVPSVIDLCVKALQLYGRLSFEETVAPTLKLLESGSPVSSTIRYSLSEVSQDTGWYGGLARTLRKLVEAEQQRTGSREEKLQAVADRFYRGDVADSLAAWYRSTGSFFTKEDLAQHVTEVEEPVSINYKGFTVYKANTWTQGPVMLQALRLIENFDLQAYGYLSPEYIHVVTEALKLSFADRDTYYGDPLFVEVPLKELLSDEYTRLRAPLINMDLASDECRPGDPVGMQALLGKGEYLKAMGGTTVCSVMDKWGNMVAASPSGWGSKAGNGGSTGVTHGTRLKSFNTLEGHPNCIAPGKRPRVTLSPTIVLKDGKPFLAMCAEGGDTQDQNQLNLFLAIAEFGISPYDALTIPRFNTNLFQGSFNPSSDRHQALPQNRILSIREGLSIERWRRLADLGHTLQLDENKVNIGHPAIIYVDPGTGQVHGATDPSTARFTGAIRSKEAAF</sequence>
<dbReference type="SUPFAM" id="SSF56235">
    <property type="entry name" value="N-terminal nucleophile aminohydrolases (Ntn hydrolases)"/>
    <property type="match status" value="1"/>
</dbReference>
<dbReference type="InterPro" id="IPR052896">
    <property type="entry name" value="GGT-like_enzyme"/>
</dbReference>
<dbReference type="PANTHER" id="PTHR43881:SF1">
    <property type="entry name" value="GAMMA-GLUTAMYLTRANSPEPTIDASE (AFU_ORTHOLOGUE AFUA_4G13580)"/>
    <property type="match status" value="1"/>
</dbReference>
<evidence type="ECO:0000313" key="2">
    <source>
        <dbReference type="EMBL" id="MFC4871039.1"/>
    </source>
</evidence>
<dbReference type="Gene3D" id="1.10.246.130">
    <property type="match status" value="1"/>
</dbReference>
<dbReference type="PANTHER" id="PTHR43881">
    <property type="entry name" value="GAMMA-GLUTAMYLTRANSPEPTIDASE (AFU_ORTHOLOGUE AFUA_4G13580)"/>
    <property type="match status" value="1"/>
</dbReference>
<protein>
    <submittedName>
        <fullName evidence="2">Gamma-glutamyltransferase family protein</fullName>
    </submittedName>
</protein>
<dbReference type="Gene3D" id="3.60.20.40">
    <property type="match status" value="1"/>
</dbReference>
<gene>
    <name evidence="2" type="ORF">ACFPFU_05030</name>
</gene>
<keyword evidence="3" id="KW-1185">Reference proteome</keyword>
<organism evidence="2 3">
    <name type="scientific">Negadavirga shengliensis</name>
    <dbReference type="NCBI Taxonomy" id="1389218"/>
    <lineage>
        <taxon>Bacteria</taxon>
        <taxon>Pseudomonadati</taxon>
        <taxon>Bacteroidota</taxon>
        <taxon>Cytophagia</taxon>
        <taxon>Cytophagales</taxon>
        <taxon>Cyclobacteriaceae</taxon>
        <taxon>Negadavirga</taxon>
    </lineage>
</organism>
<feature type="signal peptide" evidence="1">
    <location>
        <begin position="1"/>
        <end position="19"/>
    </location>
</feature>
<dbReference type="InterPro" id="IPR029055">
    <property type="entry name" value="Ntn_hydrolases_N"/>
</dbReference>
<accession>A0ABV9SXF0</accession>
<proteinExistence type="predicted"/>
<reference evidence="3" key="1">
    <citation type="journal article" date="2019" name="Int. J. Syst. Evol. Microbiol.">
        <title>The Global Catalogue of Microorganisms (GCM) 10K type strain sequencing project: providing services to taxonomists for standard genome sequencing and annotation.</title>
        <authorList>
            <consortium name="The Broad Institute Genomics Platform"/>
            <consortium name="The Broad Institute Genome Sequencing Center for Infectious Disease"/>
            <person name="Wu L."/>
            <person name="Ma J."/>
        </authorList>
    </citation>
    <scope>NUCLEOTIDE SEQUENCE [LARGE SCALE GENOMIC DNA]</scope>
    <source>
        <strain evidence="3">CGMCC 4.7466</strain>
    </source>
</reference>
<name>A0ABV9SXF0_9BACT</name>
<dbReference type="EMBL" id="JBHSJJ010000002">
    <property type="protein sequence ID" value="MFC4871039.1"/>
    <property type="molecule type" value="Genomic_DNA"/>
</dbReference>
<dbReference type="PRINTS" id="PR01210">
    <property type="entry name" value="GGTRANSPTASE"/>
</dbReference>